<proteinExistence type="predicted"/>
<sequence>MASEAPETAERLPTVHEYGQRALKDTSTDGPSEPVPAAGPSQPTSVSPATTEATPAVPRAQPVSPEQPPAQPDAQRNVAFTNGANPEQQQQQQQHIQQQPDHVYAPEGPRAIDAWPRRHVILLALVTVLSVVGLGLSANWLSDRGFYLQDVEDALALVALPVYIVTIFFVIAETAVRAVLKYDKGFHPAVHTAFWLVCWMVYAALVILYSISISGEYGYDSDTHLIAQFVFIILLLITTFGLFIIGCIDTAAYNSQRSGPPPVDNIGQVNPDYHADRSWGMTKLVFNGLVIVFGIIGFSLGLSMLQFPSYRGDNVLFPACACALLLPIIWAIADSWYSLTGSRRQFFRGITPGAHVGLWLVSWIAIAIISGALTTLAVVTVAECGDYPDNYLRRSVPVEYDVMRHVRIGDSVAVPIQVRQAQGASQTNPLPTPTSSPPGANTFPTSTSIIMGIPKSTPTTTSRPFGSGPTDPDYDPLDDPDYDPSDDPDDDPLYPHYTRTSTSYRSYPTSNLNGGYDDGDDYPYNHYPYNNDPWEEDTRELCARKSYKGIMIATVVFMWFVFLFCFILFVGGCSDTHLHNLQRDYRGIVYVPVVASGLVPSQYAYAPQMPMQVAGQPPMAQQPMAKQPMAQQHMAHPPMQQVQPPPGNVVEYYGTAQ</sequence>
<dbReference type="EMBL" id="JANAKD010002270">
    <property type="protein sequence ID" value="KAJ3474112.1"/>
    <property type="molecule type" value="Genomic_DNA"/>
</dbReference>
<evidence type="ECO:0000313" key="1">
    <source>
        <dbReference type="EMBL" id="KAJ3474112.1"/>
    </source>
</evidence>
<name>A0ACC1QIE8_9HYPO</name>
<organism evidence="1 2">
    <name type="scientific">Lecanicillium saksenae</name>
    <dbReference type="NCBI Taxonomy" id="468837"/>
    <lineage>
        <taxon>Eukaryota</taxon>
        <taxon>Fungi</taxon>
        <taxon>Dikarya</taxon>
        <taxon>Ascomycota</taxon>
        <taxon>Pezizomycotina</taxon>
        <taxon>Sordariomycetes</taxon>
        <taxon>Hypocreomycetidae</taxon>
        <taxon>Hypocreales</taxon>
        <taxon>Cordycipitaceae</taxon>
        <taxon>Lecanicillium</taxon>
    </lineage>
</organism>
<dbReference type="Proteomes" id="UP001148737">
    <property type="component" value="Unassembled WGS sequence"/>
</dbReference>
<keyword evidence="2" id="KW-1185">Reference proteome</keyword>
<comment type="caution">
    <text evidence="1">The sequence shown here is derived from an EMBL/GenBank/DDBJ whole genome shotgun (WGS) entry which is preliminary data.</text>
</comment>
<protein>
    <submittedName>
        <fullName evidence="1">Uncharacterized protein</fullName>
    </submittedName>
</protein>
<gene>
    <name evidence="1" type="ORF">NLG97_g9984</name>
</gene>
<evidence type="ECO:0000313" key="2">
    <source>
        <dbReference type="Proteomes" id="UP001148737"/>
    </source>
</evidence>
<reference evidence="1" key="1">
    <citation type="submission" date="2022-07" db="EMBL/GenBank/DDBJ databases">
        <title>Genome Sequence of Lecanicillium saksenae.</title>
        <authorList>
            <person name="Buettner E."/>
        </authorList>
    </citation>
    <scope>NUCLEOTIDE SEQUENCE</scope>
    <source>
        <strain evidence="1">VT-O1</strain>
    </source>
</reference>
<accession>A0ACC1QIE8</accession>